<proteinExistence type="predicted"/>
<name>A0A2S4PLS2_9PEZI</name>
<evidence type="ECO:0000313" key="2">
    <source>
        <dbReference type="Proteomes" id="UP000237438"/>
    </source>
</evidence>
<organism evidence="1 2">
    <name type="scientific">Erysiphe pulchra</name>
    <dbReference type="NCBI Taxonomy" id="225359"/>
    <lineage>
        <taxon>Eukaryota</taxon>
        <taxon>Fungi</taxon>
        <taxon>Dikarya</taxon>
        <taxon>Ascomycota</taxon>
        <taxon>Pezizomycotina</taxon>
        <taxon>Leotiomycetes</taxon>
        <taxon>Erysiphales</taxon>
        <taxon>Erysiphaceae</taxon>
        <taxon>Erysiphe</taxon>
    </lineage>
</organism>
<comment type="caution">
    <text evidence="1">The sequence shown here is derived from an EMBL/GenBank/DDBJ whole genome shotgun (WGS) entry which is preliminary data.</text>
</comment>
<reference evidence="1 2" key="1">
    <citation type="submission" date="2017-10" db="EMBL/GenBank/DDBJ databases">
        <title>Development of genomic resources for the powdery mildew, Erysiphe pulchra.</title>
        <authorList>
            <person name="Wadl P.A."/>
            <person name="Mack B.M."/>
            <person name="Moore G."/>
            <person name="Beltz S.B."/>
        </authorList>
    </citation>
    <scope>NUCLEOTIDE SEQUENCE [LARGE SCALE GENOMIC DNA]</scope>
    <source>
        <strain evidence="1">Cflorida</strain>
    </source>
</reference>
<gene>
    <name evidence="1" type="ORF">EPUL_006586</name>
</gene>
<dbReference type="STRING" id="225359.A0A2S4PLS2"/>
<dbReference type="OrthoDB" id="5151118at2759"/>
<dbReference type="AlphaFoldDB" id="A0A2S4PLS2"/>
<sequence>MALPKTPTTNDKTWVTVARNGHKKARVVVCDKTQLVPSFKASQRQLPTISGSDKRLFVRLPQDHEWRKLSPAGIREVVVRKLSISPSLIGRIKPVHSGFAVSPCSTESCEAILKAGNGLFLTGAKLESATNWIPVIISTVPSTIRKEQGDVEVSSTMLADEIERVCSVRPAHLKLYGRNNTEAPHRTWMTFFSKATRAGFIVFDESGIDRPFEKQHSLEFCKRCNGHHPSKNCSRAPSCGNCGSTDHSEDVFMATTKCGNCGGPHRSDSRRCLAHPTRLGAPTKEQIKTYRQAGEKENIKL</sequence>
<accession>A0A2S4PLS2</accession>
<keyword evidence="2" id="KW-1185">Reference proteome</keyword>
<evidence type="ECO:0000313" key="1">
    <source>
        <dbReference type="EMBL" id="POS82980.1"/>
    </source>
</evidence>
<dbReference type="Proteomes" id="UP000237438">
    <property type="component" value="Unassembled WGS sequence"/>
</dbReference>
<protein>
    <submittedName>
        <fullName evidence="1">Uncharacterized protein</fullName>
    </submittedName>
</protein>
<dbReference type="EMBL" id="PEDP01002018">
    <property type="protein sequence ID" value="POS82980.1"/>
    <property type="molecule type" value="Genomic_DNA"/>
</dbReference>